<keyword evidence="8" id="KW-1185">Reference proteome</keyword>
<proteinExistence type="inferred from homology"/>
<feature type="transmembrane region" description="Helical" evidence="6">
    <location>
        <begin position="296"/>
        <end position="314"/>
    </location>
</feature>
<dbReference type="AlphaFoldDB" id="A0A1K2HX48"/>
<feature type="transmembrane region" description="Helical" evidence="6">
    <location>
        <begin position="189"/>
        <end position="211"/>
    </location>
</feature>
<comment type="similarity">
    <text evidence="6">Belongs to the inorganic phosphate transporter (PiT) (TC 2.A.20) family.</text>
</comment>
<keyword evidence="5 6" id="KW-0472">Membrane</keyword>
<dbReference type="OrthoDB" id="9779554at2"/>
<keyword evidence="6" id="KW-0592">Phosphate transport</keyword>
<feature type="transmembrane region" description="Helical" evidence="6">
    <location>
        <begin position="256"/>
        <end position="275"/>
    </location>
</feature>
<protein>
    <recommendedName>
        <fullName evidence="6">Phosphate transporter</fullName>
    </recommendedName>
</protein>
<evidence type="ECO:0000256" key="5">
    <source>
        <dbReference type="ARBA" id="ARBA00023136"/>
    </source>
</evidence>
<dbReference type="EMBL" id="FPKU01000001">
    <property type="protein sequence ID" value="SFZ83802.1"/>
    <property type="molecule type" value="Genomic_DNA"/>
</dbReference>
<organism evidence="7 8">
    <name type="scientific">Devosia enhydra</name>
    <dbReference type="NCBI Taxonomy" id="665118"/>
    <lineage>
        <taxon>Bacteria</taxon>
        <taxon>Pseudomonadati</taxon>
        <taxon>Pseudomonadota</taxon>
        <taxon>Alphaproteobacteria</taxon>
        <taxon>Hyphomicrobiales</taxon>
        <taxon>Devosiaceae</taxon>
        <taxon>Devosia</taxon>
    </lineage>
</organism>
<feature type="transmembrane region" description="Helical" evidence="6">
    <location>
        <begin position="342"/>
        <end position="361"/>
    </location>
</feature>
<dbReference type="GO" id="GO:0005315">
    <property type="term" value="F:phosphate transmembrane transporter activity"/>
    <property type="evidence" value="ECO:0007669"/>
    <property type="project" value="InterPro"/>
</dbReference>
<feature type="transmembrane region" description="Helical" evidence="6">
    <location>
        <begin position="406"/>
        <end position="422"/>
    </location>
</feature>
<reference evidence="7 8" key="1">
    <citation type="submission" date="2016-11" db="EMBL/GenBank/DDBJ databases">
        <authorList>
            <person name="Jaros S."/>
            <person name="Januszkiewicz K."/>
            <person name="Wedrychowicz H."/>
        </authorList>
    </citation>
    <scope>NUCLEOTIDE SEQUENCE [LARGE SCALE GENOMIC DNA]</scope>
    <source>
        <strain evidence="7 8">ATCC 23634</strain>
    </source>
</reference>
<sequence>MSKPAIDKDLKRVSQLGGAATANARAIAAPGVALLFLAAALVWASWATAGGPQGYFIVIATVIAAYMALNIGANDVANNMGPAVGAKALTMGGALAIAAICEAAGALLAGGDVVTTISKDIIVAEATLDGRSFVLVMMAALLASALWVNLATILGAPVSTTHSVVGGVVGAGVAAMGFSAIAWPTLGRIGASWVISPLTGGLLAAVFLVIINATILSKQDRTAAARIWVPVFVALMSGIFAMYMAEKGLSRMWSPAPTTVLAIGLGIGGLGWLVAIPWVRHGTAEADNSKKHVGRLFRLPLIIATALLSFAHGANDVANAVGPLAAIVSTIGGNGAGDAVELPLWVLAIGAIGIALGLALFGPRLIRTVGEKITKLNEIRGFCVALAAAATVLVASALGLPVSSTHIAIGAVFGVGFLREGVSNRNIRNKAVSPDGVFLKTDHLNRTPEEAIANFQKRQRRYLVRRQHALSIATAWIVTVPAAALLSAVVYWLMAALFAG</sequence>
<comment type="subcellular location">
    <subcellularLocation>
        <location evidence="1 6">Membrane</location>
        <topology evidence="1 6">Multi-pass membrane protein</topology>
    </subcellularLocation>
</comment>
<feature type="transmembrane region" description="Helical" evidence="6">
    <location>
        <begin position="223"/>
        <end position="244"/>
    </location>
</feature>
<evidence type="ECO:0000313" key="8">
    <source>
        <dbReference type="Proteomes" id="UP000183447"/>
    </source>
</evidence>
<keyword evidence="3 6" id="KW-0812">Transmembrane</keyword>
<feature type="transmembrane region" description="Helical" evidence="6">
    <location>
        <begin position="55"/>
        <end position="76"/>
    </location>
</feature>
<evidence type="ECO:0000256" key="6">
    <source>
        <dbReference type="RuleBase" id="RU363058"/>
    </source>
</evidence>
<feature type="transmembrane region" description="Helical" evidence="6">
    <location>
        <begin position="88"/>
        <end position="110"/>
    </location>
</feature>
<gene>
    <name evidence="7" type="ORF">SAMN02983003_1854</name>
</gene>
<feature type="transmembrane region" description="Helical" evidence="6">
    <location>
        <begin position="382"/>
        <end position="400"/>
    </location>
</feature>
<dbReference type="GO" id="GO:0035435">
    <property type="term" value="P:phosphate ion transmembrane transport"/>
    <property type="evidence" value="ECO:0007669"/>
    <property type="project" value="TreeGrafter"/>
</dbReference>
<dbReference type="GO" id="GO:0016020">
    <property type="term" value="C:membrane"/>
    <property type="evidence" value="ECO:0007669"/>
    <property type="project" value="UniProtKB-SubCell"/>
</dbReference>
<keyword evidence="2 6" id="KW-0813">Transport</keyword>
<dbReference type="STRING" id="665118.SAMN02983003_1854"/>
<feature type="transmembrane region" description="Helical" evidence="6">
    <location>
        <begin position="469"/>
        <end position="494"/>
    </location>
</feature>
<dbReference type="Proteomes" id="UP000183447">
    <property type="component" value="Unassembled WGS sequence"/>
</dbReference>
<accession>A0A1K2HX48</accession>
<feature type="transmembrane region" description="Helical" evidence="6">
    <location>
        <begin position="164"/>
        <end position="183"/>
    </location>
</feature>
<evidence type="ECO:0000256" key="3">
    <source>
        <dbReference type="ARBA" id="ARBA00022692"/>
    </source>
</evidence>
<dbReference type="PANTHER" id="PTHR11101:SF80">
    <property type="entry name" value="PHOSPHATE TRANSPORTER"/>
    <property type="match status" value="1"/>
</dbReference>
<feature type="transmembrane region" description="Helical" evidence="6">
    <location>
        <begin position="21"/>
        <end position="43"/>
    </location>
</feature>
<dbReference type="RefSeq" id="WP_072341254.1">
    <property type="nucleotide sequence ID" value="NZ_FPKU01000001.1"/>
</dbReference>
<dbReference type="Pfam" id="PF01384">
    <property type="entry name" value="PHO4"/>
    <property type="match status" value="1"/>
</dbReference>
<keyword evidence="4 6" id="KW-1133">Transmembrane helix</keyword>
<evidence type="ECO:0000256" key="4">
    <source>
        <dbReference type="ARBA" id="ARBA00022989"/>
    </source>
</evidence>
<evidence type="ECO:0000256" key="2">
    <source>
        <dbReference type="ARBA" id="ARBA00022448"/>
    </source>
</evidence>
<name>A0A1K2HX48_9HYPH</name>
<dbReference type="InterPro" id="IPR001204">
    <property type="entry name" value="Phos_transporter"/>
</dbReference>
<evidence type="ECO:0000313" key="7">
    <source>
        <dbReference type="EMBL" id="SFZ83802.1"/>
    </source>
</evidence>
<dbReference type="PANTHER" id="PTHR11101">
    <property type="entry name" value="PHOSPHATE TRANSPORTER"/>
    <property type="match status" value="1"/>
</dbReference>
<evidence type="ECO:0000256" key="1">
    <source>
        <dbReference type="ARBA" id="ARBA00004141"/>
    </source>
</evidence>
<feature type="transmembrane region" description="Helical" evidence="6">
    <location>
        <begin position="130"/>
        <end position="152"/>
    </location>
</feature>